<evidence type="ECO:0000256" key="1">
    <source>
        <dbReference type="ARBA" id="ARBA00004561"/>
    </source>
</evidence>
<dbReference type="PANTHER" id="PTHR33420">
    <property type="entry name" value="FIMBRIAL SUBUNIT ELFA-RELATED"/>
    <property type="match status" value="1"/>
</dbReference>
<organism evidence="5">
    <name type="scientific">Serratia fonticola</name>
    <dbReference type="NCBI Taxonomy" id="47917"/>
    <lineage>
        <taxon>Bacteria</taxon>
        <taxon>Pseudomonadati</taxon>
        <taxon>Pseudomonadota</taxon>
        <taxon>Gammaproteobacteria</taxon>
        <taxon>Enterobacterales</taxon>
        <taxon>Yersiniaceae</taxon>
        <taxon>Serratia</taxon>
    </lineage>
</organism>
<keyword evidence="3" id="KW-0281">Fimbrium</keyword>
<dbReference type="SUPFAM" id="SSF49401">
    <property type="entry name" value="Bacterial adhesins"/>
    <property type="match status" value="1"/>
</dbReference>
<accession>A0A542CWP5</accession>
<proteinExistence type="inferred from homology"/>
<dbReference type="InterPro" id="IPR000259">
    <property type="entry name" value="Adhesion_dom_fimbrial"/>
</dbReference>
<comment type="similarity">
    <text evidence="2">Belongs to the fimbrial protein family.</text>
</comment>
<evidence type="ECO:0000313" key="5">
    <source>
        <dbReference type="EMBL" id="TVZ69711.1"/>
    </source>
</evidence>
<protein>
    <submittedName>
        <fullName evidence="5">Fimbrial protein</fullName>
    </submittedName>
</protein>
<dbReference type="InterPro" id="IPR008966">
    <property type="entry name" value="Adhesion_dom_sf"/>
</dbReference>
<dbReference type="InterPro" id="IPR036937">
    <property type="entry name" value="Adhesion_dom_fimbrial_sf"/>
</dbReference>
<dbReference type="EMBL" id="VISQ01000001">
    <property type="protein sequence ID" value="TVZ69711.1"/>
    <property type="molecule type" value="Genomic_DNA"/>
</dbReference>
<gene>
    <name evidence="5" type="ORF">FHU10_2241</name>
</gene>
<dbReference type="Pfam" id="PF00419">
    <property type="entry name" value="Fimbrial"/>
    <property type="match status" value="1"/>
</dbReference>
<dbReference type="Gene3D" id="2.60.40.1090">
    <property type="entry name" value="Fimbrial-type adhesion domain"/>
    <property type="match status" value="1"/>
</dbReference>
<evidence type="ECO:0000256" key="2">
    <source>
        <dbReference type="ARBA" id="ARBA00006671"/>
    </source>
</evidence>
<evidence type="ECO:0000259" key="4">
    <source>
        <dbReference type="Pfam" id="PF00419"/>
    </source>
</evidence>
<reference evidence="5" key="1">
    <citation type="submission" date="2019-06" db="EMBL/GenBank/DDBJ databases">
        <authorList>
            <person name="Deangelis K."/>
            <person name="Huntemann M."/>
            <person name="Clum A."/>
            <person name="Pillay M."/>
            <person name="Palaniappan K."/>
            <person name="Varghese N."/>
            <person name="Mikhailova N."/>
            <person name="Stamatis D."/>
            <person name="Reddy T."/>
            <person name="Daum C."/>
            <person name="Shapiro N."/>
            <person name="Ivanova N."/>
            <person name="Kyrpides N."/>
            <person name="Woyke T."/>
        </authorList>
    </citation>
    <scope>NUCLEOTIDE SEQUENCE [LARGE SCALE GENOMIC DNA]</scope>
    <source>
        <strain evidence="5">128R</strain>
    </source>
</reference>
<feature type="domain" description="Fimbrial-type adhesion" evidence="4">
    <location>
        <begin position="157"/>
        <end position="313"/>
    </location>
</feature>
<dbReference type="GO" id="GO:0043709">
    <property type="term" value="P:cell adhesion involved in single-species biofilm formation"/>
    <property type="evidence" value="ECO:0007669"/>
    <property type="project" value="TreeGrafter"/>
</dbReference>
<name>A0A542CWP5_SERFO</name>
<dbReference type="InterPro" id="IPR050263">
    <property type="entry name" value="Bact_Fimbrial_Adh_Pro"/>
</dbReference>
<dbReference type="AlphaFoldDB" id="A0A542CWP5"/>
<comment type="subcellular location">
    <subcellularLocation>
        <location evidence="1">Fimbrium</location>
    </subcellularLocation>
</comment>
<reference evidence="5" key="2">
    <citation type="submission" date="2019-08" db="EMBL/GenBank/DDBJ databases">
        <title>Investigation of anaerobic lignin degradation for improved lignocellulosic biofuels.</title>
        <authorList>
            <person name="Deangelis K.PhD."/>
        </authorList>
    </citation>
    <scope>NUCLEOTIDE SEQUENCE [LARGE SCALE GENOMIC DNA]</scope>
    <source>
        <strain evidence="5">128R</strain>
    </source>
</reference>
<dbReference type="GO" id="GO:0009289">
    <property type="term" value="C:pilus"/>
    <property type="evidence" value="ECO:0007669"/>
    <property type="project" value="UniProtKB-SubCell"/>
</dbReference>
<dbReference type="PANTHER" id="PTHR33420:SF14">
    <property type="entry name" value="TYPE 1 FIMBRIN D-MANNOSE SPECIFIC ADHESIN"/>
    <property type="match status" value="1"/>
</dbReference>
<comment type="caution">
    <text evidence="5">The sequence shown here is derived from an EMBL/GenBank/DDBJ whole genome shotgun (WGS) entry which is preliminary data.</text>
</comment>
<evidence type="ECO:0000256" key="3">
    <source>
        <dbReference type="ARBA" id="ARBA00023263"/>
    </source>
</evidence>
<sequence length="314" mass="34015">MTCAYGNVGIGGIAQDHLYYFTGFNGNPVYLNFKSADGDGSYWIKVTTEITGDTRVTVSGVVGIHSLSYQTQYTLRAELLDSPPTGVETYTKTTTAGALSVIPAVMSGTGKGSSSPFLSSKTYAYRAWSNMMSDASRKSWDTDYFLAYEKITIQFEPKETTCNMTRDMTVKLPTAPLKTLKTNGKANGADFTIPLKCGNLAGISTSTRNVKAWLSSNDLLSTDTTYQIMVNDETTAGGVGIAIRSQYFLGDSDEVKISSSNDMENASQILDISKGDDIGDIQYIRLHAYYKVYNASALSTGIVVATAQIMFGYD</sequence>